<dbReference type="InterPro" id="IPR012394">
    <property type="entry name" value="Aldehyde_DH_NAD(P)"/>
</dbReference>
<feature type="transmembrane region" description="Helical" evidence="3">
    <location>
        <begin position="532"/>
        <end position="549"/>
    </location>
</feature>
<dbReference type="OMA" id="AVHLTNQ"/>
<dbReference type="Pfam" id="PF00171">
    <property type="entry name" value="Aldedh"/>
    <property type="match status" value="2"/>
</dbReference>
<proteinExistence type="inferred from homology"/>
<dbReference type="Proteomes" id="UP000092993">
    <property type="component" value="Unassembled WGS sequence"/>
</dbReference>
<comment type="caution">
    <text evidence="5">The sequence shown here is derived from an EMBL/GenBank/DDBJ whole genome shotgun (WGS) entry which is preliminary data.</text>
</comment>
<dbReference type="EMBL" id="LUGG01000009">
    <property type="protein sequence ID" value="OBZ72513.1"/>
    <property type="molecule type" value="Genomic_DNA"/>
</dbReference>
<feature type="domain" description="Aldehyde dehydrogenase" evidence="4">
    <location>
        <begin position="11"/>
        <end position="182"/>
    </location>
</feature>
<keyword evidence="3" id="KW-0812">Transmembrane</keyword>
<keyword evidence="3" id="KW-1133">Transmembrane helix</keyword>
<keyword evidence="6" id="KW-1185">Reference proteome</keyword>
<evidence type="ECO:0000313" key="5">
    <source>
        <dbReference type="EMBL" id="OBZ72513.1"/>
    </source>
</evidence>
<feature type="domain" description="Aldehyde dehydrogenase" evidence="4">
    <location>
        <begin position="220"/>
        <end position="480"/>
    </location>
</feature>
<dbReference type="GO" id="GO:0005737">
    <property type="term" value="C:cytoplasm"/>
    <property type="evidence" value="ECO:0007669"/>
    <property type="project" value="TreeGrafter"/>
</dbReference>
<dbReference type="STRING" id="5627.A0A1C7M6C0"/>
<dbReference type="Gene3D" id="3.40.309.10">
    <property type="entry name" value="Aldehyde Dehydrogenase, Chain A, domain 2"/>
    <property type="match status" value="1"/>
</dbReference>
<sequence>MSQLTYTPIDEIPKILEEVRRGFRSGKAKSIAYRKEQIAQVGYLLQDHAERWKEAFLADLGRPPSETELLDLSPVFSEVRLAYDNVEKWAKPQRAPFSLNWFAMSPTTKAEPKGVVLIIAPFNFPLFLLLSPLVSAIAGGNAAVLKPSEMTPVASALLAELVPQYLDPELYRVINGGVPETTKAGIPIFQREIIVLELQWDHILYTGWFMPVPDAAPYSKVLSSIGNGRIARIVSAAAAKHLTPVTTELGGKNPVVIDPKCDLKTTTRRILWGKTSNAGQICLSPDYVLVPKDFQDTFVNAMKETFDAFYPDGPAKSDSLSRIVTEAHTNRIKRLLDETKGTVVFGGEVDVSKKYIAPTLVKDVAADDSLMSEEIFGPVLAVVPVKDVDEAIEFINERQETCLEACDNKFISKGIFRRSFSIMWCNVHLVFDNTESGSAVANEVVIQAGAYGLPVGGIGPSGSGYYTGKHAFDQFTHVRTSLNNPSWVDTIAFGGRFPPYRPGAMKMAKSVLFPPLPPRPGKKAAASASKRWGFWLLVALVGAASALLTKPGRRAVAQLKL</sequence>
<accession>A0A1C7M6C0</accession>
<protein>
    <submittedName>
        <fullName evidence="5">Aldehyde dehydrogenase family 3 member H1</fullName>
    </submittedName>
</protein>
<evidence type="ECO:0000256" key="2">
    <source>
        <dbReference type="ARBA" id="ARBA00023002"/>
    </source>
</evidence>
<comment type="similarity">
    <text evidence="1">Belongs to the aldehyde dehydrogenase family.</text>
</comment>
<dbReference type="InterPro" id="IPR016161">
    <property type="entry name" value="Ald_DH/histidinol_DH"/>
</dbReference>
<dbReference type="PANTHER" id="PTHR43570:SF16">
    <property type="entry name" value="ALDEHYDE DEHYDROGENASE TYPE III, ISOFORM Q"/>
    <property type="match status" value="1"/>
</dbReference>
<dbReference type="PANTHER" id="PTHR43570">
    <property type="entry name" value="ALDEHYDE DEHYDROGENASE"/>
    <property type="match status" value="1"/>
</dbReference>
<keyword evidence="3" id="KW-0472">Membrane</keyword>
<evidence type="ECO:0000256" key="1">
    <source>
        <dbReference type="ARBA" id="ARBA00009986"/>
    </source>
</evidence>
<dbReference type="AlphaFoldDB" id="A0A1C7M6C0"/>
<dbReference type="OrthoDB" id="440325at2759"/>
<dbReference type="InterPro" id="IPR016163">
    <property type="entry name" value="Ald_DH_C"/>
</dbReference>
<evidence type="ECO:0000256" key="3">
    <source>
        <dbReference type="SAM" id="Phobius"/>
    </source>
</evidence>
<keyword evidence="2" id="KW-0560">Oxidoreductase</keyword>
<gene>
    <name evidence="5" type="primary">ALDH3H1_0</name>
    <name evidence="5" type="ORF">A0H81_07838</name>
</gene>
<evidence type="ECO:0000259" key="4">
    <source>
        <dbReference type="Pfam" id="PF00171"/>
    </source>
</evidence>
<reference evidence="5 6" key="1">
    <citation type="submission" date="2016-03" db="EMBL/GenBank/DDBJ databases">
        <title>Whole genome sequencing of Grifola frondosa 9006-11.</title>
        <authorList>
            <person name="Min B."/>
            <person name="Park H."/>
            <person name="Kim J.-G."/>
            <person name="Cho H."/>
            <person name="Oh Y.-L."/>
            <person name="Kong W.-S."/>
            <person name="Choi I.-G."/>
        </authorList>
    </citation>
    <scope>NUCLEOTIDE SEQUENCE [LARGE SCALE GENOMIC DNA]</scope>
    <source>
        <strain evidence="5 6">9006-11</strain>
    </source>
</reference>
<dbReference type="Gene3D" id="3.40.605.10">
    <property type="entry name" value="Aldehyde Dehydrogenase, Chain A, domain 1"/>
    <property type="match status" value="2"/>
</dbReference>
<dbReference type="InterPro" id="IPR016162">
    <property type="entry name" value="Ald_DH_N"/>
</dbReference>
<dbReference type="SUPFAM" id="SSF53720">
    <property type="entry name" value="ALDH-like"/>
    <property type="match status" value="1"/>
</dbReference>
<organism evidence="5 6">
    <name type="scientific">Grifola frondosa</name>
    <name type="common">Maitake</name>
    <name type="synonym">Polyporus frondosus</name>
    <dbReference type="NCBI Taxonomy" id="5627"/>
    <lineage>
        <taxon>Eukaryota</taxon>
        <taxon>Fungi</taxon>
        <taxon>Dikarya</taxon>
        <taxon>Basidiomycota</taxon>
        <taxon>Agaricomycotina</taxon>
        <taxon>Agaricomycetes</taxon>
        <taxon>Polyporales</taxon>
        <taxon>Grifolaceae</taxon>
        <taxon>Grifola</taxon>
    </lineage>
</organism>
<dbReference type="GO" id="GO:0004029">
    <property type="term" value="F:aldehyde dehydrogenase (NAD+) activity"/>
    <property type="evidence" value="ECO:0007669"/>
    <property type="project" value="TreeGrafter"/>
</dbReference>
<evidence type="ECO:0000313" key="6">
    <source>
        <dbReference type="Proteomes" id="UP000092993"/>
    </source>
</evidence>
<dbReference type="InterPro" id="IPR015590">
    <property type="entry name" value="Aldehyde_DH_dom"/>
</dbReference>
<dbReference type="GO" id="GO:0006081">
    <property type="term" value="P:aldehyde metabolic process"/>
    <property type="evidence" value="ECO:0007669"/>
    <property type="project" value="InterPro"/>
</dbReference>
<name>A0A1C7M6C0_GRIFR</name>